<dbReference type="RefSeq" id="WP_067663945.1">
    <property type="nucleotide sequence ID" value="NZ_FQXG01000005.1"/>
</dbReference>
<dbReference type="STRING" id="299255.SAMN02745129_3343"/>
<dbReference type="Pfam" id="PF04448">
    <property type="entry name" value="DUF551"/>
    <property type="match status" value="1"/>
</dbReference>
<name>A0A1M5X8Y3_9GAMM</name>
<proteinExistence type="predicted"/>
<gene>
    <name evidence="2" type="ORF">SAMN02745129_3343</name>
</gene>
<organism evidence="2 3">
    <name type="scientific">Ferrimonas marina</name>
    <dbReference type="NCBI Taxonomy" id="299255"/>
    <lineage>
        <taxon>Bacteria</taxon>
        <taxon>Pseudomonadati</taxon>
        <taxon>Pseudomonadota</taxon>
        <taxon>Gammaproteobacteria</taxon>
        <taxon>Alteromonadales</taxon>
        <taxon>Ferrimonadaceae</taxon>
        <taxon>Ferrimonas</taxon>
    </lineage>
</organism>
<dbReference type="Proteomes" id="UP000184268">
    <property type="component" value="Unassembled WGS sequence"/>
</dbReference>
<evidence type="ECO:0000259" key="1">
    <source>
        <dbReference type="Pfam" id="PF04448"/>
    </source>
</evidence>
<dbReference type="InterPro" id="IPR007539">
    <property type="entry name" value="DUF551"/>
</dbReference>
<evidence type="ECO:0000313" key="2">
    <source>
        <dbReference type="EMBL" id="SHH96285.1"/>
    </source>
</evidence>
<dbReference type="AlphaFoldDB" id="A0A1M5X8Y3"/>
<reference evidence="2 3" key="1">
    <citation type="submission" date="2016-11" db="EMBL/GenBank/DDBJ databases">
        <authorList>
            <person name="Jaros S."/>
            <person name="Januszkiewicz K."/>
            <person name="Wedrychowicz H."/>
        </authorList>
    </citation>
    <scope>NUCLEOTIDE SEQUENCE [LARGE SCALE GENOMIC DNA]</scope>
    <source>
        <strain evidence="2 3">DSM 16917</strain>
    </source>
</reference>
<dbReference type="EMBL" id="FQXG01000005">
    <property type="protein sequence ID" value="SHH96285.1"/>
    <property type="molecule type" value="Genomic_DNA"/>
</dbReference>
<sequence length="64" mass="7582">MEWIDLAQQTPDDGDVVLVWMPDSMNHMEIVRYEEARGFWDLENDWEAHGNVTHWMRVEPPGKA</sequence>
<feature type="domain" description="DUF551" evidence="1">
    <location>
        <begin position="2"/>
        <end position="58"/>
    </location>
</feature>
<evidence type="ECO:0000313" key="3">
    <source>
        <dbReference type="Proteomes" id="UP000184268"/>
    </source>
</evidence>
<protein>
    <recommendedName>
        <fullName evidence="1">DUF551 domain-containing protein</fullName>
    </recommendedName>
</protein>
<accession>A0A1M5X8Y3</accession>
<keyword evidence="3" id="KW-1185">Reference proteome</keyword>